<dbReference type="InterPro" id="IPR040980">
    <property type="entry name" value="SWI2_SNF2"/>
</dbReference>
<dbReference type="InterPro" id="IPR007409">
    <property type="entry name" value="Restrct_endonuc_type1_HsdR_N"/>
</dbReference>
<dbReference type="Pfam" id="PF18766">
    <property type="entry name" value="SWI2_SNF2"/>
    <property type="match status" value="1"/>
</dbReference>
<dbReference type="Pfam" id="PF04313">
    <property type="entry name" value="HSDR_N"/>
    <property type="match status" value="1"/>
</dbReference>
<dbReference type="Proteomes" id="UP000050471">
    <property type="component" value="Unassembled WGS sequence"/>
</dbReference>
<dbReference type="PANTHER" id="PTHR42927">
    <property type="entry name" value="HELICASE SUPERFAMILY 1 AND 2 DOMAIN-CONTAINING PROTEIN"/>
    <property type="match status" value="1"/>
</dbReference>
<dbReference type="SMART" id="SM00487">
    <property type="entry name" value="DEXDc"/>
    <property type="match status" value="1"/>
</dbReference>
<dbReference type="InterPro" id="IPR055180">
    <property type="entry name" value="HsdR_RecA-like_helicase_dom_2"/>
</dbReference>
<protein>
    <submittedName>
        <fullName evidence="2">Restriction endonuclease subunit R</fullName>
    </submittedName>
</protein>
<dbReference type="RefSeq" id="WP_055190643.1">
    <property type="nucleotide sequence ID" value="NZ_FPBS01000010.1"/>
</dbReference>
<dbReference type="GO" id="GO:0009035">
    <property type="term" value="F:type I site-specific deoxyribonuclease activity"/>
    <property type="evidence" value="ECO:0007669"/>
    <property type="project" value="UniProtKB-EC"/>
</dbReference>
<accession>A0A0P7IWL4</accession>
<feature type="domain" description="Helicase ATP-binding" evidence="1">
    <location>
        <begin position="295"/>
        <end position="514"/>
    </location>
</feature>
<keyword evidence="3" id="KW-1185">Reference proteome</keyword>
<dbReference type="STRING" id="154981.AKJ29_02475"/>
<dbReference type="InterPro" id="IPR027417">
    <property type="entry name" value="P-loop_NTPase"/>
</dbReference>
<keyword evidence="2" id="KW-0540">Nuclease</keyword>
<dbReference type="SUPFAM" id="SSF52540">
    <property type="entry name" value="P-loop containing nucleoside triphosphate hydrolases"/>
    <property type="match status" value="1"/>
</dbReference>
<dbReference type="OrthoDB" id="9758243at2"/>
<dbReference type="PANTHER" id="PTHR42927:SF1">
    <property type="entry name" value="HELICASE SUPERFAMILY 1 AND 2 DOMAIN-CONTAINING PROTEIN"/>
    <property type="match status" value="1"/>
</dbReference>
<sequence>MSKHTEIRFEDAITESLTTTGGYALGDPYGFDAERGLFPDDVISFIKATQAKRWASLQEFHGDRAKSTLLDSLCKELSGKGSLHVLRHGFKCFGKTWKLAYFAPASGMNPDALADYAANHLTATRQVHFDPKQKGLSLDLVLSVNGLPIVTMELKNQMSGQTVEHAKKQYKFDRDPTCPIFRFKERTLVHFAVDTDLASMTTRLSGSKTVFLPFNKGHGHGAGNPPDEDNYRTAYLWEEVLTKDSLMDILARFLHLEVKETKVVTARGIKTSRKETMIFPRYHQLDVVRGLVADAKAKGPSHNYLVQHSAGSGKSNSIAWLAHRLSSLHDDNDQKVFSTVVVITDRRVLDQQLQDTIYQFEHKQGVVEKIDENTQQLAKALSGGVPIVITTIQKFPFIAQALDTLSKKGEGVQIDTSGKSFAVIVDEAHSSQSGETAMELRKVLNREGIAATIAEQIIDDEEEQNLSDEAKEALFQEMLKRPRQKNISFFAFTATPKFKTLAVFNEPGPNGKPPFHHYSMRQAIEEGFIMDVLKNYTTYKAYYGLIKSIEDDPEVPRKKAAKQLARFMNLHPHNIAQKVEVIIEHFRHHTRHKIGGRAKAMVVTGSRLHAVRYKLAFDKYVKDKGYGDIKALVAFSGSVKDPDFPDKEYTEVGMNKGIKESELPEKFGTEEYQVLLVADKYQTGFDQPLLHTMYVDKRLSGIQAVQTLSRLNRRTAGKEDTFVLDFVNERDEIFQSFKDYYETTDAGEAPDPHQLYELQHSIEEWRIFGSDEVDQVCEIWFKNRKEPTASDHRNMNALIDLAVERFAALEDADRELLRGKLTSFRNLYAFLSQVVPYQDSDQEKLYTYLRLLIPKLPKRAEDDPFQLGDEVELQYYRLQKISEGGIDLSQGEAEPLKGPTEVGSGVSKDEAVQLSLLVDTLNERFGTEFDKADELFFDQVVEVATGKEKLREAARANTLDNFSLVFNSMLEGMFIERMEGNEEIFAKLMNDDRFREAAANGLVKRVYDSIVGKEETSAD</sequence>
<dbReference type="REBASE" id="146730">
    <property type="entry name" value="Acr312ORF2490P"/>
</dbReference>
<dbReference type="Pfam" id="PF22679">
    <property type="entry name" value="T1R_D3-like"/>
    <property type="match status" value="1"/>
</dbReference>
<dbReference type="AlphaFoldDB" id="A0A0P7IWL4"/>
<organism evidence="2 3">
    <name type="scientific">Aliiroseovarius crassostreae</name>
    <dbReference type="NCBI Taxonomy" id="154981"/>
    <lineage>
        <taxon>Bacteria</taxon>
        <taxon>Pseudomonadati</taxon>
        <taxon>Pseudomonadota</taxon>
        <taxon>Alphaproteobacteria</taxon>
        <taxon>Rhodobacterales</taxon>
        <taxon>Paracoccaceae</taxon>
        <taxon>Aliiroseovarius</taxon>
    </lineage>
</organism>
<name>A0A0P7IWL4_9RHOB</name>
<dbReference type="GO" id="GO:0003677">
    <property type="term" value="F:DNA binding"/>
    <property type="evidence" value="ECO:0007669"/>
    <property type="project" value="UniProtKB-KW"/>
</dbReference>
<dbReference type="Gene3D" id="3.40.50.300">
    <property type="entry name" value="P-loop containing nucleotide triphosphate hydrolases"/>
    <property type="match status" value="2"/>
</dbReference>
<dbReference type="InterPro" id="IPR014001">
    <property type="entry name" value="Helicase_ATP-bd"/>
</dbReference>
<evidence type="ECO:0000313" key="3">
    <source>
        <dbReference type="Proteomes" id="UP000050471"/>
    </source>
</evidence>
<evidence type="ECO:0000313" key="2">
    <source>
        <dbReference type="EMBL" id="KPN63033.1"/>
    </source>
</evidence>
<keyword evidence="2" id="KW-0378">Hydrolase</keyword>
<evidence type="ECO:0000259" key="1">
    <source>
        <dbReference type="PROSITE" id="PS51192"/>
    </source>
</evidence>
<dbReference type="EMBL" id="LKBA01000007">
    <property type="protein sequence ID" value="KPN63033.1"/>
    <property type="molecule type" value="Genomic_DNA"/>
</dbReference>
<dbReference type="GO" id="GO:0005524">
    <property type="term" value="F:ATP binding"/>
    <property type="evidence" value="ECO:0007669"/>
    <property type="project" value="UniProtKB-KW"/>
</dbReference>
<reference evidence="2 3" key="1">
    <citation type="submission" date="2015-09" db="EMBL/GenBank/DDBJ databases">
        <title>Draft genome sequence of Aliiroseovarius crassostreae CV919-312TSm, the causative agent of Roseovarius Oyster Disease (formerly Juvenile Oyster Disease).</title>
        <authorList>
            <person name="Kessner L."/>
            <person name="Spinard E."/>
            <person name="Nelson D."/>
        </authorList>
    </citation>
    <scope>NUCLEOTIDE SEQUENCE [LARGE SCALE GENOMIC DNA]</scope>
    <source>
        <strain evidence="2 3">CV919-312</strain>
    </source>
</reference>
<proteinExistence type="predicted"/>
<dbReference type="PROSITE" id="PS51192">
    <property type="entry name" value="HELICASE_ATP_BIND_1"/>
    <property type="match status" value="1"/>
</dbReference>
<dbReference type="GO" id="GO:0009307">
    <property type="term" value="P:DNA restriction-modification system"/>
    <property type="evidence" value="ECO:0007669"/>
    <property type="project" value="UniProtKB-KW"/>
</dbReference>
<comment type="caution">
    <text evidence="2">The sequence shown here is derived from an EMBL/GenBank/DDBJ whole genome shotgun (WGS) entry which is preliminary data.</text>
</comment>
<keyword evidence="2" id="KW-0255">Endonuclease</keyword>
<dbReference type="Gene3D" id="3.90.1570.50">
    <property type="match status" value="1"/>
</dbReference>
<gene>
    <name evidence="2" type="ORF">AKJ29_02475</name>
</gene>